<keyword evidence="2" id="KW-1185">Reference proteome</keyword>
<feature type="non-terminal residue" evidence="1">
    <location>
        <position position="1"/>
    </location>
</feature>
<comment type="caution">
    <text evidence="1">The sequence shown here is derived from an EMBL/GenBank/DDBJ whole genome shotgun (WGS) entry which is preliminary data.</text>
</comment>
<proteinExistence type="predicted"/>
<dbReference type="RefSeq" id="WP_367781077.1">
    <property type="nucleotide sequence ID" value="NZ_JBFMIA010000312.1"/>
</dbReference>
<reference evidence="1 2" key="1">
    <citation type="journal article" date="1979" name="Int. J. Syst. Evol. Microbiol.">
        <title>Bacillus globisporus subsp. marinus subsp. nov.</title>
        <authorList>
            <person name="Liu H."/>
        </authorList>
    </citation>
    <scope>NUCLEOTIDE SEQUENCE [LARGE SCALE GENOMIC DNA]</scope>
    <source>
        <strain evidence="1 2">DSM 1297</strain>
    </source>
</reference>
<name>A0ABV3Q911_9BACL</name>
<organism evidence="1 2">
    <name type="scientific">Jeotgalibacillus marinus</name>
    <dbReference type="NCBI Taxonomy" id="86667"/>
    <lineage>
        <taxon>Bacteria</taxon>
        <taxon>Bacillati</taxon>
        <taxon>Bacillota</taxon>
        <taxon>Bacilli</taxon>
        <taxon>Bacillales</taxon>
        <taxon>Caryophanaceae</taxon>
        <taxon>Jeotgalibacillus</taxon>
    </lineage>
</organism>
<protein>
    <submittedName>
        <fullName evidence="1">Uncharacterized protein</fullName>
    </submittedName>
</protein>
<gene>
    <name evidence="1" type="ORF">AB1471_17975</name>
</gene>
<dbReference type="EMBL" id="JBFMIA010000312">
    <property type="protein sequence ID" value="MEW9503616.1"/>
    <property type="molecule type" value="Genomic_DNA"/>
</dbReference>
<evidence type="ECO:0000313" key="1">
    <source>
        <dbReference type="EMBL" id="MEW9503616.1"/>
    </source>
</evidence>
<accession>A0ABV3Q911</accession>
<dbReference type="Proteomes" id="UP001556040">
    <property type="component" value="Unassembled WGS sequence"/>
</dbReference>
<sequence>RRCKLEIDGSKISLYHNLIAWEYLAMDTCEDMVNFAGAELGRSIGRRKQGQARRALVLCVSMVCSVSLVG</sequence>
<evidence type="ECO:0000313" key="2">
    <source>
        <dbReference type="Proteomes" id="UP001556040"/>
    </source>
</evidence>